<evidence type="ECO:0000259" key="1">
    <source>
        <dbReference type="SMART" id="SM00860"/>
    </source>
</evidence>
<dbReference type="SUPFAM" id="SSF160631">
    <property type="entry name" value="SMI1/KNR4-like"/>
    <property type="match status" value="1"/>
</dbReference>
<evidence type="ECO:0000313" key="2">
    <source>
        <dbReference type="EMBL" id="KGM18702.1"/>
    </source>
</evidence>
<reference evidence="2 3" key="1">
    <citation type="submission" date="2014-10" db="EMBL/GenBank/DDBJ databases">
        <title>Whole Genome sequence of Corynebacterium auriscanis strain CIP 106629.</title>
        <authorList>
            <person name="Hassan S.S."/>
            <person name="Jamal S.B."/>
            <person name="Tiwari S."/>
            <person name="Oliveira L.D.C."/>
            <person name="Souza F."/>
            <person name="Mariano D.C."/>
            <person name="Almeida S."/>
            <person name="Dorella F."/>
            <person name="Pereira F."/>
            <person name="Carvalho A."/>
            <person name="Leal C.A."/>
            <person name="Soares S.D.C."/>
            <person name="Figueiredo H.C."/>
            <person name="Silva A."/>
            <person name="Azevedo V.A."/>
        </authorList>
    </citation>
    <scope>NUCLEOTIDE SEQUENCE [LARGE SCALE GENOMIC DNA]</scope>
    <source>
        <strain evidence="2 3">CIP 106629</strain>
    </source>
</reference>
<dbReference type="RefSeq" id="WP_035114271.1">
    <property type="nucleotide sequence ID" value="NZ_CP047046.1"/>
</dbReference>
<sequence length="322" mass="36380">MRLPQITLLYPGEPCNGGRIRAIERKIKRKLPDDYAEFVKTTGGGVVSFKNCVLDNVNLPSGMEFDSKLDRIFGNGTTTNGSDNDLVDYAGFLTEEWEIPKGVLLIGCAESGMHECFVINYELREFPPHSVLYLDNESDDGFVLVADSFSDFLSKLRPDPDYKESERSPYRGHEGIQAAREGELGEILKKVIASSSLPDMEPVLRKAIEPLASGDSIKMYVHEDSFKFQDLLFYLAQTAENYYSLEDWSIPQDEGPRFCIYELLGYSFMTPSGWSAVSYFDAALIGWWESRTKLGVLVETPHGYKLKDDYIASLVSMFRQPF</sequence>
<feature type="domain" description="Knr4/Smi1-like" evidence="1">
    <location>
        <begin position="14"/>
        <end position="155"/>
    </location>
</feature>
<dbReference type="Pfam" id="PF14568">
    <property type="entry name" value="SUKH_6"/>
    <property type="match status" value="1"/>
</dbReference>
<accession>A0A0A2DLP9</accession>
<dbReference type="InterPro" id="IPR037883">
    <property type="entry name" value="Knr4/Smi1-like_sf"/>
</dbReference>
<evidence type="ECO:0000313" key="3">
    <source>
        <dbReference type="Proteomes" id="UP000030145"/>
    </source>
</evidence>
<keyword evidence="3" id="KW-1185">Reference proteome</keyword>
<dbReference type="Gene3D" id="3.40.1580.10">
    <property type="entry name" value="SMI1/KNR4-like"/>
    <property type="match status" value="1"/>
</dbReference>
<dbReference type="SMART" id="SM00860">
    <property type="entry name" value="SMI1_KNR4"/>
    <property type="match status" value="1"/>
</dbReference>
<proteinExistence type="predicted"/>
<dbReference type="Proteomes" id="UP000030145">
    <property type="component" value="Unassembled WGS sequence"/>
</dbReference>
<dbReference type="GeneID" id="300553804"/>
<dbReference type="AlphaFoldDB" id="A0A0A2DLP9"/>
<dbReference type="EMBL" id="JRVJ01000007">
    <property type="protein sequence ID" value="KGM18702.1"/>
    <property type="molecule type" value="Genomic_DNA"/>
</dbReference>
<protein>
    <recommendedName>
        <fullName evidence="1">Knr4/Smi1-like domain-containing protein</fullName>
    </recommendedName>
</protein>
<comment type="caution">
    <text evidence="2">The sequence shown here is derived from an EMBL/GenBank/DDBJ whole genome shotgun (WGS) entry which is preliminary data.</text>
</comment>
<dbReference type="InterPro" id="IPR018958">
    <property type="entry name" value="Knr4/Smi1-like_dom"/>
</dbReference>
<gene>
    <name evidence="2" type="ORF">MA47_05760</name>
</gene>
<organism evidence="2 3">
    <name type="scientific">Corynebacterium auriscanis</name>
    <dbReference type="NCBI Taxonomy" id="99807"/>
    <lineage>
        <taxon>Bacteria</taxon>
        <taxon>Bacillati</taxon>
        <taxon>Actinomycetota</taxon>
        <taxon>Actinomycetes</taxon>
        <taxon>Mycobacteriales</taxon>
        <taxon>Corynebacteriaceae</taxon>
        <taxon>Corynebacterium</taxon>
    </lineage>
</organism>
<name>A0A0A2DLP9_9CORY</name>